<keyword evidence="2" id="KW-0732">Signal</keyword>
<organism evidence="3 4">
    <name type="scientific">Paludisphaera borealis</name>
    <dbReference type="NCBI Taxonomy" id="1387353"/>
    <lineage>
        <taxon>Bacteria</taxon>
        <taxon>Pseudomonadati</taxon>
        <taxon>Planctomycetota</taxon>
        <taxon>Planctomycetia</taxon>
        <taxon>Isosphaerales</taxon>
        <taxon>Isosphaeraceae</taxon>
        <taxon>Paludisphaera</taxon>
    </lineage>
</organism>
<dbReference type="Proteomes" id="UP000186309">
    <property type="component" value="Chromosome"/>
</dbReference>
<dbReference type="AlphaFoldDB" id="A0A1U7CJ17"/>
<dbReference type="EMBL" id="CP019082">
    <property type="protein sequence ID" value="APW58935.1"/>
    <property type="molecule type" value="Genomic_DNA"/>
</dbReference>
<evidence type="ECO:0000256" key="2">
    <source>
        <dbReference type="SAM" id="SignalP"/>
    </source>
</evidence>
<accession>A0A1U7CJ17</accession>
<dbReference type="KEGG" id="pbor:BSF38_00347"/>
<feature type="chain" id="PRO_5012956528" evidence="2">
    <location>
        <begin position="21"/>
        <end position="71"/>
    </location>
</feature>
<gene>
    <name evidence="3" type="ORF">BSF38_00347</name>
</gene>
<proteinExistence type="predicted"/>
<name>A0A1U7CJ17_9BACT</name>
<evidence type="ECO:0000313" key="4">
    <source>
        <dbReference type="Proteomes" id="UP000186309"/>
    </source>
</evidence>
<dbReference type="PROSITE" id="PS51257">
    <property type="entry name" value="PROKAR_LIPOPROTEIN"/>
    <property type="match status" value="1"/>
</dbReference>
<reference evidence="4" key="1">
    <citation type="submission" date="2016-12" db="EMBL/GenBank/DDBJ databases">
        <title>Comparative genomics of four Isosphaeraceae planctomycetes: a common pool of plasmids and glycoside hydrolase genes.</title>
        <authorList>
            <person name="Ivanova A."/>
        </authorList>
    </citation>
    <scope>NUCLEOTIDE SEQUENCE [LARGE SCALE GENOMIC DNA]</scope>
    <source>
        <strain evidence="4">PX4</strain>
    </source>
</reference>
<evidence type="ECO:0000313" key="3">
    <source>
        <dbReference type="EMBL" id="APW58935.1"/>
    </source>
</evidence>
<sequence length="71" mass="7163">MKPIAGWLGAALLVLTFAGCDDGSPSTPPANTTPTPDGRPAGFEDMMKGMEKNMKDATSKGGAKAGAPAKK</sequence>
<keyword evidence="4" id="KW-1185">Reference proteome</keyword>
<feature type="region of interest" description="Disordered" evidence="1">
    <location>
        <begin position="20"/>
        <end position="45"/>
    </location>
</feature>
<dbReference type="RefSeq" id="WP_145951929.1">
    <property type="nucleotide sequence ID" value="NZ_CP019082.1"/>
</dbReference>
<feature type="signal peptide" evidence="2">
    <location>
        <begin position="1"/>
        <end position="20"/>
    </location>
</feature>
<protein>
    <submittedName>
        <fullName evidence="3">Uncharacterized protein</fullName>
    </submittedName>
</protein>
<evidence type="ECO:0000256" key="1">
    <source>
        <dbReference type="SAM" id="MobiDB-lite"/>
    </source>
</evidence>